<sequence length="322" mass="37567">MKLKQRQLPLSIQKLQALQRRIPQHHPKQPAIKESLAKRLAGYKGEQSIEYPLSFLSGKDFFLLNDVRLYDSKHYFQMDSLLLSRKCLIILEVKNMKGILYFDTTFHQLIRTLDGKQEAFPDPLLQVKRQEQQLKKWLEIHQLPQLPLLSLVVISNPNTIIQSTPGNKEVAEKVIRSEFLPTKINILQQKLQEEVVTDKELKKLTRKIEKHLSPLDKAILEQFELTKDDLIKGVFCPACGHLPLRREYGTWYCPHCSSKHKDAHISSIKDYQLLIGPTFTNSMMRDFLQISSTSLMTRLLQAMNLSYSGERKDRVYRLPKEY</sequence>
<name>A0ABT5VFA6_9BACI</name>
<reference evidence="2" key="1">
    <citation type="submission" date="2024-05" db="EMBL/GenBank/DDBJ databases">
        <title>Alkalihalobacillus sp. strain MEB203 novel alkaliphilic bacterium from Lonar Lake, India.</title>
        <authorList>
            <person name="Joshi A."/>
            <person name="Thite S."/>
            <person name="Mengade P."/>
        </authorList>
    </citation>
    <scope>NUCLEOTIDE SEQUENCE</scope>
    <source>
        <strain evidence="2">MEB 203</strain>
    </source>
</reference>
<gene>
    <name evidence="2" type="ORF">N7Z68_11560</name>
</gene>
<comment type="caution">
    <text evidence="2">The sequence shown here is derived from an EMBL/GenBank/DDBJ whole genome shotgun (WGS) entry which is preliminary data.</text>
</comment>
<evidence type="ECO:0000313" key="2">
    <source>
        <dbReference type="EMBL" id="MDE5414017.1"/>
    </source>
</evidence>
<dbReference type="EMBL" id="JAOTPO010000007">
    <property type="protein sequence ID" value="MDE5414017.1"/>
    <property type="molecule type" value="Genomic_DNA"/>
</dbReference>
<dbReference type="Proteomes" id="UP001148125">
    <property type="component" value="Unassembled WGS sequence"/>
</dbReference>
<proteinExistence type="predicted"/>
<keyword evidence="3" id="KW-1185">Reference proteome</keyword>
<evidence type="ECO:0000313" key="3">
    <source>
        <dbReference type="Proteomes" id="UP001148125"/>
    </source>
</evidence>
<dbReference type="PROSITE" id="PS50965">
    <property type="entry name" value="NERD"/>
    <property type="match status" value="1"/>
</dbReference>
<dbReference type="RefSeq" id="WP_275118633.1">
    <property type="nucleotide sequence ID" value="NZ_JAOTPO010000007.1"/>
</dbReference>
<feature type="domain" description="NERD" evidence="1">
    <location>
        <begin position="41"/>
        <end position="157"/>
    </location>
</feature>
<dbReference type="InterPro" id="IPR011528">
    <property type="entry name" value="NERD"/>
</dbReference>
<evidence type="ECO:0000259" key="1">
    <source>
        <dbReference type="PROSITE" id="PS50965"/>
    </source>
</evidence>
<organism evidence="2 3">
    <name type="scientific">Alkalihalobacterium chitinilyticum</name>
    <dbReference type="NCBI Taxonomy" id="2980103"/>
    <lineage>
        <taxon>Bacteria</taxon>
        <taxon>Bacillati</taxon>
        <taxon>Bacillota</taxon>
        <taxon>Bacilli</taxon>
        <taxon>Bacillales</taxon>
        <taxon>Bacillaceae</taxon>
        <taxon>Alkalihalobacterium</taxon>
    </lineage>
</organism>
<dbReference type="Pfam" id="PF08378">
    <property type="entry name" value="NERD"/>
    <property type="match status" value="1"/>
</dbReference>
<protein>
    <submittedName>
        <fullName evidence="2">NERD domain-containing protein</fullName>
    </submittedName>
</protein>
<accession>A0ABT5VFA6</accession>